<evidence type="ECO:0000313" key="8">
    <source>
        <dbReference type="EMBL" id="KAF7998386.1"/>
    </source>
</evidence>
<sequence length="348" mass="40112">MTTLKGVFPDTKLPSRKNFIQENVKNLRRMEQFFHPNNNKDNAFVADLQQKLKISKQQNKYQNVAPKINCRMQGSNTPNNNNNNVIKIKKTEKHLENLKNINDKNNFSSTIPPIDIYENNKTFRNQGMQTIGDGDLVQLYAEGTIRYPSGRGPRKSPLKLDSQNHHHHHHHHDETHQMDLNLPSEKGDAGTNQSIKNHQKNLDNQLQNQDFDCSAKINKGKTTLAMKIAAQLNNGTVPPSYRKGVVPKYIKERKEEKLQQEIKAQADAEFIADCPDGHVPLPDNERKDTLKKLKKNYQDFVTKLNMIPIRSDTLRSQRQKIEIEKELNKLEEGIKVFSRPKVFIKINA</sequence>
<reference evidence="8 9" key="1">
    <citation type="submission" date="2020-08" db="EMBL/GenBank/DDBJ databases">
        <title>Aphidius gifuensis genome sequencing and assembly.</title>
        <authorList>
            <person name="Du Z."/>
        </authorList>
    </citation>
    <scope>NUCLEOTIDE SEQUENCE [LARGE SCALE GENOMIC DNA]</scope>
    <source>
        <strain evidence="8">YNYX2018</strain>
        <tissue evidence="8">Adults</tissue>
    </source>
</reference>
<dbReference type="EMBL" id="JACMRX010000001">
    <property type="protein sequence ID" value="KAF7998386.1"/>
    <property type="molecule type" value="Genomic_DNA"/>
</dbReference>
<evidence type="ECO:0000256" key="4">
    <source>
        <dbReference type="ARBA" id="ARBA00023212"/>
    </source>
</evidence>
<evidence type="ECO:0000259" key="7">
    <source>
        <dbReference type="PROSITE" id="PS51665"/>
    </source>
</evidence>
<evidence type="ECO:0000256" key="6">
    <source>
        <dbReference type="SAM" id="MobiDB-lite"/>
    </source>
</evidence>
<proteinExistence type="predicted"/>
<dbReference type="InterPro" id="IPR027012">
    <property type="entry name" value="Enkurin_dom"/>
</dbReference>
<keyword evidence="4" id="KW-0206">Cytoskeleton</keyword>
<feature type="region of interest" description="Disordered" evidence="6">
    <location>
        <begin position="146"/>
        <end position="195"/>
    </location>
</feature>
<dbReference type="PANTHER" id="PTHR21490:SF2">
    <property type="entry name" value="ENKURIN DOMAIN-CONTAINING PROTEIN 1"/>
    <property type="match status" value="1"/>
</dbReference>
<evidence type="ECO:0000256" key="3">
    <source>
        <dbReference type="ARBA" id="ARBA00022490"/>
    </source>
</evidence>
<comment type="caution">
    <text evidence="8">The sequence shown here is derived from an EMBL/GenBank/DDBJ whole genome shotgun (WGS) entry which is preliminary data.</text>
</comment>
<dbReference type="Pfam" id="PF13864">
    <property type="entry name" value="Enkurin"/>
    <property type="match status" value="1"/>
</dbReference>
<protein>
    <recommendedName>
        <fullName evidence="7">Enkurin domain-containing protein</fullName>
    </recommendedName>
</protein>
<dbReference type="InterPro" id="IPR052102">
    <property type="entry name" value="Enkurin_domain-protein"/>
</dbReference>
<evidence type="ECO:0000256" key="2">
    <source>
        <dbReference type="ARBA" id="ARBA00004245"/>
    </source>
</evidence>
<feature type="domain" description="Enkurin" evidence="7">
    <location>
        <begin position="253"/>
        <end position="345"/>
    </location>
</feature>
<dbReference type="GO" id="GO:0005881">
    <property type="term" value="C:cytoplasmic microtubule"/>
    <property type="evidence" value="ECO:0007669"/>
    <property type="project" value="TreeGrafter"/>
</dbReference>
<dbReference type="GO" id="GO:0005929">
    <property type="term" value="C:cilium"/>
    <property type="evidence" value="ECO:0007669"/>
    <property type="project" value="UniProtKB-SubCell"/>
</dbReference>
<dbReference type="OrthoDB" id="10264920at2759"/>
<name>A0A834Y8G0_APHGI</name>
<organism evidence="8 9">
    <name type="scientific">Aphidius gifuensis</name>
    <name type="common">Parasitoid wasp</name>
    <dbReference type="NCBI Taxonomy" id="684658"/>
    <lineage>
        <taxon>Eukaryota</taxon>
        <taxon>Metazoa</taxon>
        <taxon>Ecdysozoa</taxon>
        <taxon>Arthropoda</taxon>
        <taxon>Hexapoda</taxon>
        <taxon>Insecta</taxon>
        <taxon>Pterygota</taxon>
        <taxon>Neoptera</taxon>
        <taxon>Endopterygota</taxon>
        <taxon>Hymenoptera</taxon>
        <taxon>Apocrita</taxon>
        <taxon>Ichneumonoidea</taxon>
        <taxon>Braconidae</taxon>
        <taxon>Aphidiinae</taxon>
        <taxon>Aphidius</taxon>
    </lineage>
</organism>
<keyword evidence="5" id="KW-0966">Cell projection</keyword>
<accession>A0A834Y8G0</accession>
<evidence type="ECO:0000256" key="1">
    <source>
        <dbReference type="ARBA" id="ARBA00004138"/>
    </source>
</evidence>
<keyword evidence="3" id="KW-0963">Cytoplasm</keyword>
<dbReference type="PROSITE" id="PS51665">
    <property type="entry name" value="ENKURIN"/>
    <property type="match status" value="1"/>
</dbReference>
<evidence type="ECO:0000313" key="9">
    <source>
        <dbReference type="Proteomes" id="UP000639338"/>
    </source>
</evidence>
<dbReference type="PANTHER" id="PTHR21490">
    <property type="entry name" value="ENKURIN-RELATED"/>
    <property type="match status" value="1"/>
</dbReference>
<comment type="subcellular location">
    <subcellularLocation>
        <location evidence="1">Cell projection</location>
        <location evidence="1">Cilium</location>
    </subcellularLocation>
    <subcellularLocation>
        <location evidence="2">Cytoplasm</location>
        <location evidence="2">Cytoskeleton</location>
    </subcellularLocation>
</comment>
<evidence type="ECO:0000256" key="5">
    <source>
        <dbReference type="ARBA" id="ARBA00023273"/>
    </source>
</evidence>
<keyword evidence="9" id="KW-1185">Reference proteome</keyword>
<dbReference type="AlphaFoldDB" id="A0A834Y8G0"/>
<gene>
    <name evidence="8" type="ORF">HCN44_009784</name>
</gene>
<dbReference type="Proteomes" id="UP000639338">
    <property type="component" value="Unassembled WGS sequence"/>
</dbReference>